<feature type="domain" description="Scaffolding anchor of CK1" evidence="3">
    <location>
        <begin position="17"/>
        <end position="287"/>
    </location>
</feature>
<evidence type="ECO:0000313" key="4">
    <source>
        <dbReference type="EMBL" id="KAL1278415.1"/>
    </source>
</evidence>
<evidence type="ECO:0000256" key="2">
    <source>
        <dbReference type="SAM" id="MobiDB-lite"/>
    </source>
</evidence>
<dbReference type="EMBL" id="JAYMGO010000003">
    <property type="protein sequence ID" value="KAL1278415.1"/>
    <property type="molecule type" value="Genomic_DNA"/>
</dbReference>
<proteinExistence type="inferred from homology"/>
<dbReference type="PANTHER" id="PTHR16181:SF29">
    <property type="entry name" value="PROTEIN FAM83A-RELATED"/>
    <property type="match status" value="1"/>
</dbReference>
<gene>
    <name evidence="4" type="ORF">QQF64_025088</name>
</gene>
<sequence>MALSQVQCLDDNNINLRTNESKPEFFYSEEQRLALETLIHDGKDAFEDYIKTNNIRCFLSELELERILNTVEVYSPGSPDYTAELLGESDGEEISLQYWPDRSDRSIPRLDIGWPDRASYRGVTRVQVYTQPPYEGQSHIKEVVRKMIFQAQKIIAIVMDLFTDIDIFKDLLDASYKRKVSVYIMLETTGVKHFLRMCEKAGMHTGHLKNLRVRSIRGVEFFSRSSKKVFGSQSQKFMFIDGDKAVSGSYSFTWSASRMDRNLITVLTGQAVETFDLLFQDMYVISNRVCLGKINLSSEPEPEFLPQVIPTMLPSATTALKLINPKYSLVSNYAFNTNGPVSDQTSGKNSTFKNQTEVIKLIKDTPAVPPVHPGLLNLQKANMINYVPTWPDPEPPSDVIGFINIRDYNKPLQAHLTRSELFEVSQAIRFKDPLREPKESLSLRACPGPISQTPSNPEAPAQKQTSSEAKKNFDQNQHQRSSRSESLISTLEKPEAVHVLACNKINKEKLCVMDKEQRKNNDMGKDFFNTISSLNQDDTDTKQGLDTLQPLKCPAQTSDDPDLQSSNKSHHDSFAIIDTPSVKQSQDDQVINDVGTQEHSDTKPNTVQNGWNGTQMSNCDSNISSLSEEYYECFSPVADFRSVDVFVPENTLDNSIQNSQQEQEFPCSNSSPAQESDNLDNTQLIPKLLKTSCSIVFNFLSADFKTRDKGTIINDSKLPDKDSKTCFFSQTPNGCFNSSTSEEYFECSDTVGLKSETDTNHEVKPNSVETFSSNERPQVLKPVLENEKLSELASQNLKENYEPKVHSGQEQPEFQNTLEKTADSHQAVLKSEDKTQTGLDEKVHRQVQESEVTSEPVESKSMSNTLREHEISASLKVLEIQPKEESVVSAEKVEKVPMQDLQLEVSPDLVCEEPEKEPLQNIQPEESLDLLCEEKSTPLAEKDSKLQLQNSQVSQDVKCEEQSVKLAEKMANLPLQDLQLEVSPDLVCEEPKKEPLQSTQPKESLDLLCEEMSALLAEKDSKPQLRNSQVSQDVKCEEQFVKLAEKTAKTPLQGLRPEVTLDSICKEQSVQLSETATKPPLQDSKSEESPNLMLKPSEMNAIPRSSTDSEFRSSILQDKANVTPEKTKVAKSIELPKSEKLKNPLTDLDSGSNLKFEEHVNEQLKLQNDEVSLAVLKEHNPQEKLPPVQFEPVKLLILQDSVSQETELNHSDPIRPSAALRKETKMSKTEPRETKSTNDSKSDKNKLGHDVYSRHKKETCHPTALIDDKQEGEHICTNQVNKNLPEAKPKLECQVRKHPHQASSRIPIQARGGLTKLPICKADTSNHSLGLGAPKPGMHRHPLGKPLGQNRPRIKSSPSQEKLSPGGVAPVRSTQIHQRPPCTVSTPNGPTSPSKLPQVQLVTPKMKQSDQANVARKRSASITKYSCSSSGISCPAQGKKQAIKGSPPSK</sequence>
<feature type="region of interest" description="Disordered" evidence="2">
    <location>
        <begin position="439"/>
        <end position="489"/>
    </location>
</feature>
<evidence type="ECO:0000313" key="5">
    <source>
        <dbReference type="Proteomes" id="UP001558613"/>
    </source>
</evidence>
<keyword evidence="5" id="KW-1185">Reference proteome</keyword>
<feature type="compositionally biased region" description="Polar residues" evidence="2">
    <location>
        <begin position="533"/>
        <end position="546"/>
    </location>
</feature>
<reference evidence="4 5" key="1">
    <citation type="submission" date="2023-09" db="EMBL/GenBank/DDBJ databases">
        <authorList>
            <person name="Wang M."/>
        </authorList>
    </citation>
    <scope>NUCLEOTIDE SEQUENCE [LARGE SCALE GENOMIC DNA]</scope>
    <source>
        <strain evidence="4">GT-2023</strain>
        <tissue evidence="4">Liver</tissue>
    </source>
</reference>
<dbReference type="PANTHER" id="PTHR16181">
    <property type="entry name" value="PROTEIN FAM83A-RELATED"/>
    <property type="match status" value="1"/>
</dbReference>
<dbReference type="SUPFAM" id="SSF56024">
    <property type="entry name" value="Phospholipase D/nuclease"/>
    <property type="match status" value="1"/>
</dbReference>
<comment type="similarity">
    <text evidence="1">Belongs to the FAM83 family.</text>
</comment>
<dbReference type="Proteomes" id="UP001558613">
    <property type="component" value="Unassembled WGS sequence"/>
</dbReference>
<feature type="compositionally biased region" description="Basic and acidic residues" evidence="2">
    <location>
        <begin position="1220"/>
        <end position="1253"/>
    </location>
</feature>
<evidence type="ECO:0000256" key="1">
    <source>
        <dbReference type="ARBA" id="ARBA00006937"/>
    </source>
</evidence>
<organism evidence="4 5">
    <name type="scientific">Cirrhinus molitorella</name>
    <name type="common">mud carp</name>
    <dbReference type="NCBI Taxonomy" id="172907"/>
    <lineage>
        <taxon>Eukaryota</taxon>
        <taxon>Metazoa</taxon>
        <taxon>Chordata</taxon>
        <taxon>Craniata</taxon>
        <taxon>Vertebrata</taxon>
        <taxon>Euteleostomi</taxon>
        <taxon>Actinopterygii</taxon>
        <taxon>Neopterygii</taxon>
        <taxon>Teleostei</taxon>
        <taxon>Ostariophysi</taxon>
        <taxon>Cypriniformes</taxon>
        <taxon>Cyprinidae</taxon>
        <taxon>Labeoninae</taxon>
        <taxon>Labeonini</taxon>
        <taxon>Cirrhinus</taxon>
    </lineage>
</organism>
<feature type="compositionally biased region" description="Polar residues" evidence="2">
    <location>
        <begin position="474"/>
        <end position="489"/>
    </location>
</feature>
<feature type="region of interest" description="Disordered" evidence="2">
    <location>
        <begin position="654"/>
        <end position="678"/>
    </location>
</feature>
<feature type="region of interest" description="Disordered" evidence="2">
    <location>
        <begin position="594"/>
        <end position="615"/>
    </location>
</feature>
<feature type="compositionally biased region" description="Polar residues" evidence="2">
    <location>
        <begin position="603"/>
        <end position="615"/>
    </location>
</feature>
<feature type="compositionally biased region" description="Polar residues" evidence="2">
    <location>
        <begin position="767"/>
        <end position="776"/>
    </location>
</feature>
<feature type="compositionally biased region" description="Polar residues" evidence="2">
    <location>
        <begin position="1103"/>
        <end position="1116"/>
    </location>
</feature>
<feature type="region of interest" description="Disordered" evidence="2">
    <location>
        <begin position="1202"/>
        <end position="1256"/>
    </location>
</feature>
<name>A0ABR3NN38_9TELE</name>
<dbReference type="InterPro" id="IPR012461">
    <property type="entry name" value="SACK1"/>
</dbReference>
<evidence type="ECO:0000259" key="3">
    <source>
        <dbReference type="Pfam" id="PF07894"/>
    </source>
</evidence>
<feature type="region of interest" description="Disordered" evidence="2">
    <location>
        <begin position="533"/>
        <end position="570"/>
    </location>
</feature>
<feature type="compositionally biased region" description="Polar residues" evidence="2">
    <location>
        <begin position="1420"/>
        <end position="1432"/>
    </location>
</feature>
<dbReference type="InterPro" id="IPR050944">
    <property type="entry name" value="FAM83"/>
</dbReference>
<protein>
    <recommendedName>
        <fullName evidence="3">Scaffolding anchor of CK1 domain-containing protein</fullName>
    </recommendedName>
</protein>
<dbReference type="Gene3D" id="3.30.870.10">
    <property type="entry name" value="Endonuclease Chain A"/>
    <property type="match status" value="1"/>
</dbReference>
<accession>A0ABR3NN38</accession>
<dbReference type="Pfam" id="PF07894">
    <property type="entry name" value="SACK1"/>
    <property type="match status" value="1"/>
</dbReference>
<feature type="region of interest" description="Disordered" evidence="2">
    <location>
        <begin position="1326"/>
        <end position="1450"/>
    </location>
</feature>
<feature type="compositionally biased region" description="Polar residues" evidence="2">
    <location>
        <begin position="1372"/>
        <end position="1401"/>
    </location>
</feature>
<feature type="compositionally biased region" description="Polar residues" evidence="2">
    <location>
        <begin position="450"/>
        <end position="467"/>
    </location>
</feature>
<feature type="region of interest" description="Disordered" evidence="2">
    <location>
        <begin position="831"/>
        <end position="865"/>
    </location>
</feature>
<feature type="region of interest" description="Disordered" evidence="2">
    <location>
        <begin position="756"/>
        <end position="776"/>
    </location>
</feature>
<comment type="caution">
    <text evidence="4">The sequence shown here is derived from an EMBL/GenBank/DDBJ whole genome shotgun (WGS) entry which is preliminary data.</text>
</comment>
<feature type="compositionally biased region" description="Polar residues" evidence="2">
    <location>
        <begin position="555"/>
        <end position="567"/>
    </location>
</feature>
<feature type="region of interest" description="Disordered" evidence="2">
    <location>
        <begin position="1070"/>
        <end position="1135"/>
    </location>
</feature>
<feature type="compositionally biased region" description="Basic and acidic residues" evidence="2">
    <location>
        <begin position="831"/>
        <end position="848"/>
    </location>
</feature>